<dbReference type="Pfam" id="PF03120">
    <property type="entry name" value="OB_DNA_ligase"/>
    <property type="match status" value="1"/>
</dbReference>
<dbReference type="SUPFAM" id="SSF56091">
    <property type="entry name" value="DNA ligase/mRNA capping enzyme, catalytic domain"/>
    <property type="match status" value="1"/>
</dbReference>
<evidence type="ECO:0000256" key="8">
    <source>
        <dbReference type="ARBA" id="ARBA00022833"/>
    </source>
</evidence>
<dbReference type="FunFam" id="3.30.470.30:FF:000001">
    <property type="entry name" value="DNA ligase"/>
    <property type="match status" value="1"/>
</dbReference>
<dbReference type="RefSeq" id="WP_151176249.1">
    <property type="nucleotide sequence ID" value="NZ_CP042906.1"/>
</dbReference>
<dbReference type="InterPro" id="IPR010994">
    <property type="entry name" value="RuvA_2-like"/>
</dbReference>
<dbReference type="PIRSF" id="PIRSF001604">
    <property type="entry name" value="LigA"/>
    <property type="match status" value="1"/>
</dbReference>
<dbReference type="FunFam" id="2.40.50.140:FF:000012">
    <property type="entry name" value="DNA ligase"/>
    <property type="match status" value="1"/>
</dbReference>
<keyword evidence="6 15" id="KW-0479">Metal-binding</keyword>
<dbReference type="Gene3D" id="1.10.287.610">
    <property type="entry name" value="Helix hairpin bin"/>
    <property type="match status" value="1"/>
</dbReference>
<keyword evidence="4 15" id="KW-0436">Ligase</keyword>
<keyword evidence="9 15" id="KW-0460">Magnesium</keyword>
<dbReference type="InterPro" id="IPR003583">
    <property type="entry name" value="Hlx-hairpin-Hlx_DNA-bd_motif"/>
</dbReference>
<accession>A0A5J6MEN7</accession>
<dbReference type="InterPro" id="IPR013840">
    <property type="entry name" value="DNAligase_N"/>
</dbReference>
<dbReference type="Pfam" id="PF12826">
    <property type="entry name" value="HHH_2"/>
    <property type="match status" value="1"/>
</dbReference>
<dbReference type="EMBL" id="CP042906">
    <property type="protein sequence ID" value="QEX15829.1"/>
    <property type="molecule type" value="Genomic_DNA"/>
</dbReference>
<dbReference type="GO" id="GO:0003911">
    <property type="term" value="F:DNA ligase (NAD+) activity"/>
    <property type="evidence" value="ECO:0007669"/>
    <property type="project" value="UniProtKB-UniRule"/>
</dbReference>
<feature type="active site" description="N6-AMP-lysine intermediate" evidence="15">
    <location>
        <position position="135"/>
    </location>
</feature>
<evidence type="ECO:0000256" key="15">
    <source>
        <dbReference type="HAMAP-Rule" id="MF_01588"/>
    </source>
</evidence>
<dbReference type="GO" id="GO:0046872">
    <property type="term" value="F:metal ion binding"/>
    <property type="evidence" value="ECO:0007669"/>
    <property type="project" value="UniProtKB-KW"/>
</dbReference>
<evidence type="ECO:0000256" key="5">
    <source>
        <dbReference type="ARBA" id="ARBA00022705"/>
    </source>
</evidence>
<feature type="binding site" evidence="15">
    <location>
        <position position="311"/>
    </location>
    <ligand>
        <name>NAD(+)</name>
        <dbReference type="ChEBI" id="CHEBI:57540"/>
    </ligand>
</feature>
<evidence type="ECO:0000256" key="9">
    <source>
        <dbReference type="ARBA" id="ARBA00022842"/>
    </source>
</evidence>
<feature type="binding site" evidence="15">
    <location>
        <position position="429"/>
    </location>
    <ligand>
        <name>Zn(2+)</name>
        <dbReference type="ChEBI" id="CHEBI:29105"/>
    </ligand>
</feature>
<dbReference type="InterPro" id="IPR018239">
    <property type="entry name" value="DNA_ligase_AS"/>
</dbReference>
<dbReference type="SMART" id="SM00278">
    <property type="entry name" value="HhH1"/>
    <property type="match status" value="3"/>
</dbReference>
<dbReference type="NCBIfam" id="TIGR00575">
    <property type="entry name" value="dnlj"/>
    <property type="match status" value="1"/>
</dbReference>
<evidence type="ECO:0000256" key="10">
    <source>
        <dbReference type="ARBA" id="ARBA00023027"/>
    </source>
</evidence>
<proteinExistence type="inferred from homology"/>
<dbReference type="PANTHER" id="PTHR23389:SF9">
    <property type="entry name" value="DNA LIGASE"/>
    <property type="match status" value="1"/>
</dbReference>
<evidence type="ECO:0000256" key="12">
    <source>
        <dbReference type="ARBA" id="ARBA00023211"/>
    </source>
</evidence>
<dbReference type="GO" id="GO:0006260">
    <property type="term" value="P:DNA replication"/>
    <property type="evidence" value="ECO:0007669"/>
    <property type="project" value="UniProtKB-KW"/>
</dbReference>
<dbReference type="SUPFAM" id="SSF47781">
    <property type="entry name" value="RuvA domain 2-like"/>
    <property type="match status" value="1"/>
</dbReference>
<dbReference type="InterPro" id="IPR001357">
    <property type="entry name" value="BRCT_dom"/>
</dbReference>
<dbReference type="InterPro" id="IPR012340">
    <property type="entry name" value="NA-bd_OB-fold"/>
</dbReference>
<dbReference type="Gene3D" id="1.10.150.20">
    <property type="entry name" value="5' to 3' exonuclease, C-terminal subdomain"/>
    <property type="match status" value="2"/>
</dbReference>
<feature type="binding site" evidence="15">
    <location>
        <position position="453"/>
    </location>
    <ligand>
        <name>Zn(2+)</name>
        <dbReference type="ChEBI" id="CHEBI:29105"/>
    </ligand>
</feature>
<feature type="binding site" evidence="15">
    <location>
        <position position="193"/>
    </location>
    <ligand>
        <name>NAD(+)</name>
        <dbReference type="ChEBI" id="CHEBI:57540"/>
    </ligand>
</feature>
<feature type="binding site" evidence="15">
    <location>
        <begin position="50"/>
        <end position="54"/>
    </location>
    <ligand>
        <name>NAD(+)</name>
        <dbReference type="ChEBI" id="CHEBI:57540"/>
    </ligand>
</feature>
<dbReference type="InterPro" id="IPR004150">
    <property type="entry name" value="NAD_DNA_ligase_OB"/>
</dbReference>
<dbReference type="GO" id="GO:0005829">
    <property type="term" value="C:cytosol"/>
    <property type="evidence" value="ECO:0007669"/>
    <property type="project" value="TreeGrafter"/>
</dbReference>
<dbReference type="InterPro" id="IPR013839">
    <property type="entry name" value="DNAligase_adenylation"/>
</dbReference>
<dbReference type="InterPro" id="IPR004149">
    <property type="entry name" value="Znf_DNAligase_C4"/>
</dbReference>
<evidence type="ECO:0000256" key="4">
    <source>
        <dbReference type="ARBA" id="ARBA00022598"/>
    </source>
</evidence>
<dbReference type="SUPFAM" id="SSF50249">
    <property type="entry name" value="Nucleic acid-binding proteins"/>
    <property type="match status" value="1"/>
</dbReference>
<evidence type="ECO:0000256" key="6">
    <source>
        <dbReference type="ARBA" id="ARBA00022723"/>
    </source>
</evidence>
<evidence type="ECO:0000256" key="11">
    <source>
        <dbReference type="ARBA" id="ARBA00023204"/>
    </source>
</evidence>
<dbReference type="SMART" id="SM00292">
    <property type="entry name" value="BRCT"/>
    <property type="match status" value="1"/>
</dbReference>
<dbReference type="Gene3D" id="6.20.10.30">
    <property type="match status" value="1"/>
</dbReference>
<gene>
    <name evidence="15 18" type="primary">ligA</name>
    <name evidence="18" type="ORF">FRZ44_11160</name>
</gene>
<keyword evidence="19" id="KW-1185">Reference proteome</keyword>
<dbReference type="Pfam" id="PF01653">
    <property type="entry name" value="DNA_ligase_aden"/>
    <property type="match status" value="1"/>
</dbReference>
<evidence type="ECO:0000259" key="17">
    <source>
        <dbReference type="PROSITE" id="PS50172"/>
    </source>
</evidence>
<dbReference type="SMART" id="SM00532">
    <property type="entry name" value="LIGANc"/>
    <property type="match status" value="1"/>
</dbReference>
<feature type="binding site" evidence="15">
    <location>
        <position position="156"/>
    </location>
    <ligand>
        <name>NAD(+)</name>
        <dbReference type="ChEBI" id="CHEBI:57540"/>
    </ligand>
</feature>
<feature type="domain" description="BRCT" evidence="17">
    <location>
        <begin position="645"/>
        <end position="718"/>
    </location>
</feature>
<comment type="caution">
    <text evidence="15">Lacks conserved residue(s) required for the propagation of feature annotation.</text>
</comment>
<dbReference type="KEGG" id="htq:FRZ44_11160"/>
<dbReference type="CDD" id="cd00114">
    <property type="entry name" value="LIGANc"/>
    <property type="match status" value="1"/>
</dbReference>
<evidence type="ECO:0000256" key="16">
    <source>
        <dbReference type="RuleBase" id="RU000618"/>
    </source>
</evidence>
<dbReference type="GO" id="GO:0003677">
    <property type="term" value="F:DNA binding"/>
    <property type="evidence" value="ECO:0007669"/>
    <property type="project" value="InterPro"/>
</dbReference>
<protein>
    <recommendedName>
        <fullName evidence="3 15">DNA ligase</fullName>
        <ecNumber evidence="2 15">6.5.1.2</ecNumber>
    </recommendedName>
    <alternativeName>
        <fullName evidence="15">Polydeoxyribonucleotide synthase [NAD(+)]</fullName>
    </alternativeName>
</protein>
<dbReference type="Proteomes" id="UP000326202">
    <property type="component" value="Chromosome"/>
</dbReference>
<dbReference type="InterPro" id="IPR001679">
    <property type="entry name" value="DNA_ligase"/>
</dbReference>
<evidence type="ECO:0000256" key="2">
    <source>
        <dbReference type="ARBA" id="ARBA00012722"/>
    </source>
</evidence>
<evidence type="ECO:0000256" key="3">
    <source>
        <dbReference type="ARBA" id="ARBA00013308"/>
    </source>
</evidence>
<dbReference type="HAMAP" id="MF_01588">
    <property type="entry name" value="DNA_ligase_A"/>
    <property type="match status" value="1"/>
</dbReference>
<keyword evidence="10 15" id="KW-0520">NAD</keyword>
<organism evidence="18 19">
    <name type="scientific">Hypericibacter terrae</name>
    <dbReference type="NCBI Taxonomy" id="2602015"/>
    <lineage>
        <taxon>Bacteria</taxon>
        <taxon>Pseudomonadati</taxon>
        <taxon>Pseudomonadota</taxon>
        <taxon>Alphaproteobacteria</taxon>
        <taxon>Rhodospirillales</taxon>
        <taxon>Dongiaceae</taxon>
        <taxon>Hypericibacter</taxon>
    </lineage>
</organism>
<reference evidence="18 19" key="1">
    <citation type="submission" date="2019-08" db="EMBL/GenBank/DDBJ databases">
        <title>Hyperibacter terrae gen. nov., sp. nov. and Hyperibacter viscosus sp. nov., two new members in the family Rhodospirillaceae isolated from the rhizosphere of Hypericum perforatum.</title>
        <authorList>
            <person name="Noviana Z."/>
        </authorList>
    </citation>
    <scope>NUCLEOTIDE SEQUENCE [LARGE SCALE GENOMIC DNA]</scope>
    <source>
        <strain evidence="18 19">R5913</strain>
    </source>
</reference>
<dbReference type="InterPro" id="IPR033136">
    <property type="entry name" value="DNA_ligase_CS"/>
</dbReference>
<dbReference type="SUPFAM" id="SSF52113">
    <property type="entry name" value="BRCT domain"/>
    <property type="match status" value="1"/>
</dbReference>
<keyword evidence="8 15" id="KW-0862">Zinc</keyword>
<feature type="binding site" evidence="15">
    <location>
        <position position="335"/>
    </location>
    <ligand>
        <name>NAD(+)</name>
        <dbReference type="ChEBI" id="CHEBI:57540"/>
    </ligand>
</feature>
<dbReference type="Gene3D" id="3.30.470.30">
    <property type="entry name" value="DNA ligase/mRNA capping enzyme"/>
    <property type="match status" value="1"/>
</dbReference>
<evidence type="ECO:0000313" key="18">
    <source>
        <dbReference type="EMBL" id="QEX15829.1"/>
    </source>
</evidence>
<comment type="catalytic activity">
    <reaction evidence="13 15 16">
        <text>NAD(+) + (deoxyribonucleotide)n-3'-hydroxyl + 5'-phospho-(deoxyribonucleotide)m = (deoxyribonucleotide)n+m + AMP + beta-nicotinamide D-nucleotide.</text>
        <dbReference type="EC" id="6.5.1.2"/>
    </reaction>
</comment>
<dbReference type="Pfam" id="PF03119">
    <property type="entry name" value="DNA_ligase_ZBD"/>
    <property type="match status" value="1"/>
</dbReference>
<dbReference type="InterPro" id="IPR041663">
    <property type="entry name" value="DisA/LigA_HHH"/>
</dbReference>
<evidence type="ECO:0000256" key="14">
    <source>
        <dbReference type="ARBA" id="ARBA00060881"/>
    </source>
</evidence>
<feature type="binding site" evidence="15">
    <location>
        <begin position="99"/>
        <end position="100"/>
    </location>
    <ligand>
        <name>NAD(+)</name>
        <dbReference type="ChEBI" id="CHEBI:57540"/>
    </ligand>
</feature>
<dbReference type="InterPro" id="IPR036420">
    <property type="entry name" value="BRCT_dom_sf"/>
</dbReference>
<evidence type="ECO:0000256" key="7">
    <source>
        <dbReference type="ARBA" id="ARBA00022763"/>
    </source>
</evidence>
<dbReference type="Pfam" id="PF00533">
    <property type="entry name" value="BRCT"/>
    <property type="match status" value="1"/>
</dbReference>
<feature type="binding site" evidence="15">
    <location>
        <position position="133"/>
    </location>
    <ligand>
        <name>NAD(+)</name>
        <dbReference type="ChEBI" id="CHEBI:57540"/>
    </ligand>
</feature>
<dbReference type="GO" id="GO:0006281">
    <property type="term" value="P:DNA repair"/>
    <property type="evidence" value="ECO:0007669"/>
    <property type="project" value="UniProtKB-KW"/>
</dbReference>
<evidence type="ECO:0000256" key="13">
    <source>
        <dbReference type="ARBA" id="ARBA00034005"/>
    </source>
</evidence>
<comment type="cofactor">
    <cofactor evidence="15">
        <name>Mg(2+)</name>
        <dbReference type="ChEBI" id="CHEBI:18420"/>
    </cofactor>
    <cofactor evidence="15">
        <name>Mn(2+)</name>
        <dbReference type="ChEBI" id="CHEBI:29035"/>
    </cofactor>
</comment>
<feature type="binding site" evidence="15">
    <location>
        <position position="432"/>
    </location>
    <ligand>
        <name>Zn(2+)</name>
        <dbReference type="ChEBI" id="CHEBI:29105"/>
    </ligand>
</feature>
<evidence type="ECO:0000313" key="19">
    <source>
        <dbReference type="Proteomes" id="UP000326202"/>
    </source>
</evidence>
<dbReference type="PROSITE" id="PS50172">
    <property type="entry name" value="BRCT"/>
    <property type="match status" value="1"/>
</dbReference>
<dbReference type="Gene3D" id="2.40.50.140">
    <property type="entry name" value="Nucleic acid-binding proteins"/>
    <property type="match status" value="1"/>
</dbReference>
<dbReference type="NCBIfam" id="NF005932">
    <property type="entry name" value="PRK07956.1"/>
    <property type="match status" value="1"/>
</dbReference>
<dbReference type="OrthoDB" id="9759736at2"/>
<keyword evidence="5 15" id="KW-0235">DNA replication</keyword>
<name>A0A5J6MEN7_9PROT</name>
<dbReference type="PROSITE" id="PS01056">
    <property type="entry name" value="DNA_LIGASE_N2"/>
    <property type="match status" value="1"/>
</dbReference>
<dbReference type="PANTHER" id="PTHR23389">
    <property type="entry name" value="CHROMOSOME TRANSMISSION FIDELITY FACTOR 18"/>
    <property type="match status" value="1"/>
</dbReference>
<keyword evidence="11 15" id="KW-0234">DNA repair</keyword>
<dbReference type="Gene3D" id="3.40.50.10190">
    <property type="entry name" value="BRCT domain"/>
    <property type="match status" value="1"/>
</dbReference>
<dbReference type="PROSITE" id="PS01055">
    <property type="entry name" value="DNA_LIGASE_N1"/>
    <property type="match status" value="1"/>
</dbReference>
<comment type="function">
    <text evidence="1 15">DNA ligase that catalyzes the formation of phosphodiester linkages between 5'-phosphoryl and 3'-hydroxyl groups in double-stranded DNA using NAD as a coenzyme and as the energy source for the reaction. It is essential for DNA replication and repair of damaged DNA.</text>
</comment>
<sequence length="723" mass="79864">MTKKPAATIAALRVDELTEAQAEKELARLAAEIAHHDKLYHQKDAPEISDAAYDALVNRNKAIEARFPGLKRLDSPSARVGAAPASGFAKVTHSRPMLSLDNGFSTEDVTDFLGRIRRFLKLPDDSDIEMVAEPKIDGLSAALTYENGRFVQGATRGDGSVGEDITRNLATIADLPKQLHGRHQGKLIEVRGEVYMRHADFRQLNKTREADGEAVFANPRNAAAGSVRQLDPAITASRPLRFFAYAEGETSGAIDDCKTHWDFLERLKEWGFTVNPLVKRCEDEKALLAFYEKIGAQRAKLDYDIDGVVYKVDRRDWQQRLGFVGRAPRWALAHKFPAERAETRLNAITIQVGRTGALTPVAELEPITVGGVVVSRATLHNEDEIERKDIREGDWVVVQRAGDVIPQIVEVIKKRRPRDSKAYKFPTKCPVCHSLAIREIDEAVRRCTGGLICPAQAVERLRHFVSRGAADIEGLGEKHIQAFWDEGWLKTPGDIYRLTNHRDELVAREGWGEQSVKKLLDAIEARRRLPLDRFIYALGIRQVGEQTAKLLARHYETLAAWRDAMIEASQGLKQAMKQSTEDLPLDVWRLAGSLSPAIGDLDAIEGIGPSVANDIVDFFAEPHNREVLKDLEREIEVPPFKAPKIGNSPVAGKTVVFTGTLETMGRNEAKAKAESLGAKVAGSVSSKTDYVIVGADAGSKAKKAAELGVKTLSEQDWIKLIGG</sequence>
<dbReference type="EC" id="6.5.1.2" evidence="2 15"/>
<dbReference type="AlphaFoldDB" id="A0A5J6MEN7"/>
<evidence type="ECO:0000256" key="1">
    <source>
        <dbReference type="ARBA" id="ARBA00004067"/>
    </source>
</evidence>
<comment type="similarity">
    <text evidence="14 15">Belongs to the NAD-dependent DNA ligase family. LigA subfamily.</text>
</comment>
<keyword evidence="7 15" id="KW-0227">DNA damage</keyword>
<keyword evidence="12 15" id="KW-0464">Manganese</keyword>
<dbReference type="CDD" id="cd17748">
    <property type="entry name" value="BRCT_DNA_ligase_like"/>
    <property type="match status" value="1"/>
</dbReference>